<evidence type="ECO:0000313" key="2">
    <source>
        <dbReference type="Proteomes" id="UP000637628"/>
    </source>
</evidence>
<gene>
    <name evidence="1" type="ORF">Adu01nite_47350</name>
</gene>
<name>A0ABQ3Z0S5_9ACTN</name>
<proteinExistence type="predicted"/>
<dbReference type="EMBL" id="BOML01000038">
    <property type="protein sequence ID" value="GIE03385.1"/>
    <property type="molecule type" value="Genomic_DNA"/>
</dbReference>
<accession>A0ABQ3Z0S5</accession>
<evidence type="ECO:0000313" key="1">
    <source>
        <dbReference type="EMBL" id="GIE03385.1"/>
    </source>
</evidence>
<reference evidence="1 2" key="1">
    <citation type="submission" date="2021-01" db="EMBL/GenBank/DDBJ databases">
        <title>Whole genome shotgun sequence of Actinoplanes durhamensis NBRC 14914.</title>
        <authorList>
            <person name="Komaki H."/>
            <person name="Tamura T."/>
        </authorList>
    </citation>
    <scope>NUCLEOTIDE SEQUENCE [LARGE SCALE GENOMIC DNA]</scope>
    <source>
        <strain evidence="1 2">NBRC 14914</strain>
    </source>
</reference>
<sequence>MVRHPETVAAQEPNEALKAARLRLRSKRRPRRPMSRSEFADEINETLARLYPERQKGIAAHFVNDRWVGALERGERRWTSEERRAALRAVTGSADDFEIGLYPPRDRITTGTIADADLVRGLDRPDSTDRLALTTPGSNIREHLTDLTDRHEGRMRTSTSGGPQHQTDGDLVEFTLILEDPGIGPAELTAVELACERLDQGFAAVRPDDALVRCRLLMGFALAQLRRPQKLCDQERLVALAARLAGLRAWACFDLNDHREAEHWYQAAATASEDARAWGLGAWLMGAQSLVPWHRRDFRRTLELIDRGSYLAGQGSDVTTQAWLYALRARACAGLGDLNGFRAAYGQALEAAEYSNERDRRHGMDFDRGTLDLRYYAGMSWLLLRRPAEACLELNSSLDALPRSHNKARSVLTLALSDAAVQSDDVDQAVDLARAALTASTHQPIMPILQQGRRIRRLVQQRRPEAAQSLDEPLRDFALALTSAGTSAGS</sequence>
<evidence type="ECO:0008006" key="3">
    <source>
        <dbReference type="Google" id="ProtNLM"/>
    </source>
</evidence>
<protein>
    <recommendedName>
        <fullName evidence="3">Transcriptional regulator</fullName>
    </recommendedName>
</protein>
<comment type="caution">
    <text evidence="1">The sequence shown here is derived from an EMBL/GenBank/DDBJ whole genome shotgun (WGS) entry which is preliminary data.</text>
</comment>
<dbReference type="SUPFAM" id="SSF48452">
    <property type="entry name" value="TPR-like"/>
    <property type="match status" value="1"/>
</dbReference>
<dbReference type="InterPro" id="IPR011990">
    <property type="entry name" value="TPR-like_helical_dom_sf"/>
</dbReference>
<keyword evidence="2" id="KW-1185">Reference proteome</keyword>
<dbReference type="Proteomes" id="UP000637628">
    <property type="component" value="Unassembled WGS sequence"/>
</dbReference>
<organism evidence="1 2">
    <name type="scientific">Paractinoplanes durhamensis</name>
    <dbReference type="NCBI Taxonomy" id="113563"/>
    <lineage>
        <taxon>Bacteria</taxon>
        <taxon>Bacillati</taxon>
        <taxon>Actinomycetota</taxon>
        <taxon>Actinomycetes</taxon>
        <taxon>Micromonosporales</taxon>
        <taxon>Micromonosporaceae</taxon>
        <taxon>Paractinoplanes</taxon>
    </lineage>
</organism>